<feature type="transmembrane region" description="Helical" evidence="7">
    <location>
        <begin position="90"/>
        <end position="110"/>
    </location>
</feature>
<feature type="transmembrane region" description="Helical" evidence="7">
    <location>
        <begin position="198"/>
        <end position="216"/>
    </location>
</feature>
<reference evidence="9" key="2">
    <citation type="journal article" date="2023" name="PLoS ONE">
        <title>Philodulcilactobacillus myokoensis gen. nov., sp. nov., a fructophilic, acidophilic, and agar-phobic lactic acid bacterium isolated from fermented vegetable extracts.</title>
        <authorList>
            <person name="Kouya T."/>
            <person name="Ishiyama Y."/>
            <person name="Ohashi S."/>
            <person name="Kumakubo R."/>
            <person name="Yamazaki T."/>
            <person name="Otaki T."/>
        </authorList>
    </citation>
    <scope>NUCLEOTIDE SEQUENCE</scope>
    <source>
        <strain evidence="9">WR16-4</strain>
    </source>
</reference>
<organism evidence="9 10">
    <name type="scientific">Philodulcilactobacillus myokoensis</name>
    <dbReference type="NCBI Taxonomy" id="2929573"/>
    <lineage>
        <taxon>Bacteria</taxon>
        <taxon>Bacillati</taxon>
        <taxon>Bacillota</taxon>
        <taxon>Bacilli</taxon>
        <taxon>Lactobacillales</taxon>
        <taxon>Lactobacillaceae</taxon>
        <taxon>Philodulcilactobacillus</taxon>
    </lineage>
</organism>
<dbReference type="RefSeq" id="WP_286136242.1">
    <property type="nucleotide sequence ID" value="NZ_BRPL01000002.1"/>
</dbReference>
<gene>
    <name evidence="9" type="ORF">WR164_07610</name>
</gene>
<reference evidence="9" key="1">
    <citation type="submission" date="2022-07" db="EMBL/GenBank/DDBJ databases">
        <authorList>
            <person name="Kouya T."/>
            <person name="Ishiyama Y."/>
        </authorList>
    </citation>
    <scope>NUCLEOTIDE SEQUENCE</scope>
    <source>
        <strain evidence="9">WR16-4</strain>
    </source>
</reference>
<evidence type="ECO:0000256" key="2">
    <source>
        <dbReference type="ARBA" id="ARBA00009045"/>
    </source>
</evidence>
<dbReference type="InterPro" id="IPR035952">
    <property type="entry name" value="Rhomboid-like_sf"/>
</dbReference>
<dbReference type="EMBL" id="BRPL01000002">
    <property type="protein sequence ID" value="GLB46782.1"/>
    <property type="molecule type" value="Genomic_DNA"/>
</dbReference>
<feature type="domain" description="Peptidase S54 rhomboid" evidence="8">
    <location>
        <begin position="51"/>
        <end position="186"/>
    </location>
</feature>
<dbReference type="GO" id="GO:0016020">
    <property type="term" value="C:membrane"/>
    <property type="evidence" value="ECO:0007669"/>
    <property type="project" value="UniProtKB-SubCell"/>
</dbReference>
<evidence type="ECO:0000256" key="5">
    <source>
        <dbReference type="ARBA" id="ARBA00022989"/>
    </source>
</evidence>
<evidence type="ECO:0000256" key="6">
    <source>
        <dbReference type="ARBA" id="ARBA00023136"/>
    </source>
</evidence>
<dbReference type="Proteomes" id="UP001144204">
    <property type="component" value="Unassembled WGS sequence"/>
</dbReference>
<accession>A0A9W6B0X6</accession>
<evidence type="ECO:0000256" key="1">
    <source>
        <dbReference type="ARBA" id="ARBA00004141"/>
    </source>
</evidence>
<evidence type="ECO:0000256" key="4">
    <source>
        <dbReference type="ARBA" id="ARBA00022801"/>
    </source>
</evidence>
<keyword evidence="4" id="KW-0378">Hydrolase</keyword>
<dbReference type="GO" id="GO:0004252">
    <property type="term" value="F:serine-type endopeptidase activity"/>
    <property type="evidence" value="ECO:0007669"/>
    <property type="project" value="InterPro"/>
</dbReference>
<dbReference type="PANTHER" id="PTHR43731:SF14">
    <property type="entry name" value="PRESENILIN-ASSOCIATED RHOMBOID-LIKE PROTEIN, MITOCHONDRIAL"/>
    <property type="match status" value="1"/>
</dbReference>
<evidence type="ECO:0000313" key="10">
    <source>
        <dbReference type="Proteomes" id="UP001144204"/>
    </source>
</evidence>
<name>A0A9W6B0X6_9LACO</name>
<comment type="subcellular location">
    <subcellularLocation>
        <location evidence="1">Membrane</location>
        <topology evidence="1">Multi-pass membrane protein</topology>
    </subcellularLocation>
</comment>
<dbReference type="Pfam" id="PF01694">
    <property type="entry name" value="Rhomboid"/>
    <property type="match status" value="1"/>
</dbReference>
<dbReference type="InterPro" id="IPR022764">
    <property type="entry name" value="Peptidase_S54_rhomboid_dom"/>
</dbReference>
<dbReference type="InterPro" id="IPR050925">
    <property type="entry name" value="Rhomboid_protease_S54"/>
</dbReference>
<feature type="transmembrane region" description="Helical" evidence="7">
    <location>
        <begin position="168"/>
        <end position="186"/>
    </location>
</feature>
<proteinExistence type="inferred from homology"/>
<dbReference type="Gene3D" id="1.20.1540.10">
    <property type="entry name" value="Rhomboid-like"/>
    <property type="match status" value="1"/>
</dbReference>
<keyword evidence="10" id="KW-1185">Reference proteome</keyword>
<dbReference type="AlphaFoldDB" id="A0A9W6B0X6"/>
<keyword evidence="9" id="KW-0645">Protease</keyword>
<sequence>MRFLKRMPYVTYLLLFIIIAVYIAMTFSGGTDNSNVLLEYGAIFNPLVRAGEWWRLITAIFLHMNFTHILFNGLVLYFMGIQIEKLFGHLRFAIIFFGSGIVGNLFGFAFTDGISAGASTAIFGLFGAFMMLGESFNGNQEIRRLSKSFIIFIVMNLLLDLITPNVDIAGHIGGLISGFLIAYIVSVPHYSLSRKKRMIALIVMIIVILILFYVGMNGNY</sequence>
<feature type="transmembrane region" description="Helical" evidence="7">
    <location>
        <begin position="12"/>
        <end position="30"/>
    </location>
</feature>
<dbReference type="GO" id="GO:0006508">
    <property type="term" value="P:proteolysis"/>
    <property type="evidence" value="ECO:0007669"/>
    <property type="project" value="UniProtKB-KW"/>
</dbReference>
<evidence type="ECO:0000256" key="7">
    <source>
        <dbReference type="SAM" id="Phobius"/>
    </source>
</evidence>
<comment type="similarity">
    <text evidence="2">Belongs to the peptidase S54 family.</text>
</comment>
<evidence type="ECO:0000256" key="3">
    <source>
        <dbReference type="ARBA" id="ARBA00022692"/>
    </source>
</evidence>
<evidence type="ECO:0000259" key="8">
    <source>
        <dbReference type="Pfam" id="PF01694"/>
    </source>
</evidence>
<keyword evidence="3 7" id="KW-0812">Transmembrane</keyword>
<evidence type="ECO:0000313" key="9">
    <source>
        <dbReference type="EMBL" id="GLB46782.1"/>
    </source>
</evidence>
<keyword evidence="5 7" id="KW-1133">Transmembrane helix</keyword>
<feature type="transmembrane region" description="Helical" evidence="7">
    <location>
        <begin position="145"/>
        <end position="162"/>
    </location>
</feature>
<dbReference type="PANTHER" id="PTHR43731">
    <property type="entry name" value="RHOMBOID PROTEASE"/>
    <property type="match status" value="1"/>
</dbReference>
<feature type="transmembrane region" description="Helical" evidence="7">
    <location>
        <begin position="53"/>
        <end position="78"/>
    </location>
</feature>
<keyword evidence="6 7" id="KW-0472">Membrane</keyword>
<comment type="caution">
    <text evidence="9">The sequence shown here is derived from an EMBL/GenBank/DDBJ whole genome shotgun (WGS) entry which is preliminary data.</text>
</comment>
<feature type="transmembrane region" description="Helical" evidence="7">
    <location>
        <begin position="116"/>
        <end position="133"/>
    </location>
</feature>
<dbReference type="SUPFAM" id="SSF144091">
    <property type="entry name" value="Rhomboid-like"/>
    <property type="match status" value="1"/>
</dbReference>
<protein>
    <submittedName>
        <fullName evidence="9">Rhomboid family intramembrane serine protease</fullName>
    </submittedName>
</protein>